<evidence type="ECO:0000313" key="3">
    <source>
        <dbReference type="Proteomes" id="UP000262882"/>
    </source>
</evidence>
<protein>
    <submittedName>
        <fullName evidence="2">Type I-E CRISPR-associated protein Cse2/CasB</fullName>
    </submittedName>
</protein>
<dbReference type="InterPro" id="IPR038287">
    <property type="entry name" value="Cse2_sf"/>
</dbReference>
<dbReference type="Gene3D" id="1.10.520.40">
    <property type="entry name" value="CRISPR-associated protein Cse2"/>
    <property type="match status" value="1"/>
</dbReference>
<dbReference type="OrthoDB" id="4195769at2"/>
<comment type="caution">
    <text evidence="2">The sequence shown here is derived from an EMBL/GenBank/DDBJ whole genome shotgun (WGS) entry which is preliminary data.</text>
</comment>
<feature type="region of interest" description="Disordered" evidence="1">
    <location>
        <begin position="81"/>
        <end position="108"/>
    </location>
</feature>
<dbReference type="InterPro" id="IPR013382">
    <property type="entry name" value="CRISPR-assoc_prot_Cse2"/>
</dbReference>
<dbReference type="Pfam" id="PF09485">
    <property type="entry name" value="CRISPR_Cse2"/>
    <property type="match status" value="1"/>
</dbReference>
<dbReference type="NCBIfam" id="TIGR02548">
    <property type="entry name" value="casB_cse2"/>
    <property type="match status" value="1"/>
</dbReference>
<name>A0A372G8A0_9ACTN</name>
<organism evidence="2 3">
    <name type="scientific">Actinomadura spongiicola</name>
    <dbReference type="NCBI Taxonomy" id="2303421"/>
    <lineage>
        <taxon>Bacteria</taxon>
        <taxon>Bacillati</taxon>
        <taxon>Actinomycetota</taxon>
        <taxon>Actinomycetes</taxon>
        <taxon>Streptosporangiales</taxon>
        <taxon>Thermomonosporaceae</taxon>
        <taxon>Actinomadura</taxon>
    </lineage>
</organism>
<accession>A0A372G8A0</accession>
<reference evidence="2 3" key="1">
    <citation type="submission" date="2018-08" db="EMBL/GenBank/DDBJ databases">
        <title>Actinomadura spongicola sp. nov., isolated from marine sponge Leucetta chagosensis.</title>
        <authorList>
            <person name="Li L."/>
            <person name="Lin H.W."/>
        </authorList>
    </citation>
    <scope>NUCLEOTIDE SEQUENCE [LARGE SCALE GENOMIC DNA]</scope>
    <source>
        <strain evidence="2 3">LHW52907</strain>
    </source>
</reference>
<dbReference type="AlphaFoldDB" id="A0A372G8A0"/>
<gene>
    <name evidence="2" type="primary">casB</name>
    <name evidence="2" type="ORF">D0T12_32605</name>
</gene>
<feature type="compositionally biased region" description="Acidic residues" evidence="1">
    <location>
        <begin position="87"/>
        <end position="103"/>
    </location>
</feature>
<feature type="region of interest" description="Disordered" evidence="1">
    <location>
        <begin position="22"/>
        <end position="47"/>
    </location>
</feature>
<dbReference type="EMBL" id="QVNQ01000014">
    <property type="protein sequence ID" value="RFS81372.1"/>
    <property type="molecule type" value="Genomic_DNA"/>
</dbReference>
<sequence length="219" mass="24460">MKLEERRRVSAAADRLVESVSEQIARSPGNRAALRRSVGRAPEHPQSRHAIALVARHIPPESDEAVERAFYAVAALIAAQPRQSPQDDSDDDVPNGETADELDAATGVKAPESWNLGATLGRAVALPGSPLKFDTVEARLHLLCRQRIEGLHRQLPRLVSQLKAIRVPVDWSRLTVDLSRWGTDADHVAKEWLQDYYRTYFRLKPTDENPPPIDESESR</sequence>
<proteinExistence type="predicted"/>
<evidence type="ECO:0000313" key="2">
    <source>
        <dbReference type="EMBL" id="RFS81372.1"/>
    </source>
</evidence>
<evidence type="ECO:0000256" key="1">
    <source>
        <dbReference type="SAM" id="MobiDB-lite"/>
    </source>
</evidence>
<dbReference type="CDD" id="cd09731">
    <property type="entry name" value="Cse2_I-E"/>
    <property type="match status" value="1"/>
</dbReference>
<dbReference type="RefSeq" id="WP_117404652.1">
    <property type="nucleotide sequence ID" value="NZ_QVNQ01000014.1"/>
</dbReference>
<dbReference type="Proteomes" id="UP000262882">
    <property type="component" value="Unassembled WGS sequence"/>
</dbReference>
<keyword evidence="3" id="KW-1185">Reference proteome</keyword>